<keyword evidence="3" id="KW-1185">Reference proteome</keyword>
<proteinExistence type="predicted"/>
<reference evidence="2" key="1">
    <citation type="submission" date="2022-07" db="EMBL/GenBank/DDBJ databases">
        <title>Genome Sequence of Physisporinus lineatus.</title>
        <authorList>
            <person name="Buettner E."/>
        </authorList>
    </citation>
    <scope>NUCLEOTIDE SEQUENCE</scope>
    <source>
        <strain evidence="2">VT162</strain>
    </source>
</reference>
<sequence>MPTERRGIMEDLDESEGESGKDLEQVEKIYTYYSTPSTNARSLRHLVMGIRAHESLTPSDIIDFGENPPQGKKRYQVKPERHELMAEVVKKLQGLLIELIALVPEREAGNRGFRIDPKNDLVEALKGTDRLVSLFAAYDTLRARIGRAGNFLERYYRNCKGEILSSPTTTLSEVYERFNPEANLDRRILEHRAMTNTFGPRYTLDQRNEINAFLNQQPDRTAHTQSPSHIRKFQRVGKHPKSRNSSGSRTTTNGTREVPTFLKRTTSALKE</sequence>
<comment type="caution">
    <text evidence="2">The sequence shown here is derived from an EMBL/GenBank/DDBJ whole genome shotgun (WGS) entry which is preliminary data.</text>
</comment>
<feature type="compositionally biased region" description="Low complexity" evidence="1">
    <location>
        <begin position="243"/>
        <end position="256"/>
    </location>
</feature>
<evidence type="ECO:0000313" key="2">
    <source>
        <dbReference type="EMBL" id="KAJ3472764.1"/>
    </source>
</evidence>
<dbReference type="EMBL" id="JANAWD010001769">
    <property type="protein sequence ID" value="KAJ3472764.1"/>
    <property type="molecule type" value="Genomic_DNA"/>
</dbReference>
<feature type="compositionally biased region" description="Basic residues" evidence="1">
    <location>
        <begin position="229"/>
        <end position="242"/>
    </location>
</feature>
<evidence type="ECO:0000256" key="1">
    <source>
        <dbReference type="SAM" id="MobiDB-lite"/>
    </source>
</evidence>
<feature type="region of interest" description="Disordered" evidence="1">
    <location>
        <begin position="218"/>
        <end position="271"/>
    </location>
</feature>
<accession>A0AAD5UNN7</accession>
<evidence type="ECO:0000313" key="3">
    <source>
        <dbReference type="Proteomes" id="UP001212997"/>
    </source>
</evidence>
<name>A0AAD5UNN7_9APHY</name>
<dbReference type="Proteomes" id="UP001212997">
    <property type="component" value="Unassembled WGS sequence"/>
</dbReference>
<organism evidence="2 3">
    <name type="scientific">Meripilus lineatus</name>
    <dbReference type="NCBI Taxonomy" id="2056292"/>
    <lineage>
        <taxon>Eukaryota</taxon>
        <taxon>Fungi</taxon>
        <taxon>Dikarya</taxon>
        <taxon>Basidiomycota</taxon>
        <taxon>Agaricomycotina</taxon>
        <taxon>Agaricomycetes</taxon>
        <taxon>Polyporales</taxon>
        <taxon>Meripilaceae</taxon>
        <taxon>Meripilus</taxon>
    </lineage>
</organism>
<feature type="compositionally biased region" description="Polar residues" evidence="1">
    <location>
        <begin position="218"/>
        <end position="228"/>
    </location>
</feature>
<dbReference type="AlphaFoldDB" id="A0AAD5UNN7"/>
<protein>
    <submittedName>
        <fullName evidence="2">Uncharacterized protein</fullName>
    </submittedName>
</protein>
<gene>
    <name evidence="2" type="ORF">NLI96_g13265</name>
</gene>
<feature type="region of interest" description="Disordered" evidence="1">
    <location>
        <begin position="1"/>
        <end position="21"/>
    </location>
</feature>